<dbReference type="SUPFAM" id="SSF55347">
    <property type="entry name" value="Glyceraldehyde-3-phosphate dehydrogenase-like, C-terminal domain"/>
    <property type="match status" value="1"/>
</dbReference>
<dbReference type="PANTHER" id="PTHR43708">
    <property type="entry name" value="CONSERVED EXPRESSED OXIDOREDUCTASE (EUROFUNG)"/>
    <property type="match status" value="1"/>
</dbReference>
<dbReference type="EMBL" id="JACHXW010000001">
    <property type="protein sequence ID" value="MBB3150389.1"/>
    <property type="molecule type" value="Genomic_DNA"/>
</dbReference>
<comment type="similarity">
    <text evidence="1">Belongs to the Gfo/Idh/MocA family.</text>
</comment>
<accession>A0A7W5C4A6</accession>
<evidence type="ECO:0000256" key="2">
    <source>
        <dbReference type="ARBA" id="ARBA00023002"/>
    </source>
</evidence>
<organism evidence="4 5">
    <name type="scientific">Paenibacillus endophyticus</name>
    <dbReference type="NCBI Taxonomy" id="1294268"/>
    <lineage>
        <taxon>Bacteria</taxon>
        <taxon>Bacillati</taxon>
        <taxon>Bacillota</taxon>
        <taxon>Bacilli</taxon>
        <taxon>Bacillales</taxon>
        <taxon>Paenibacillaceae</taxon>
        <taxon>Paenibacillus</taxon>
    </lineage>
</organism>
<evidence type="ECO:0000313" key="5">
    <source>
        <dbReference type="Proteomes" id="UP000518605"/>
    </source>
</evidence>
<dbReference type="Gene3D" id="3.40.50.720">
    <property type="entry name" value="NAD(P)-binding Rossmann-like Domain"/>
    <property type="match status" value="1"/>
</dbReference>
<evidence type="ECO:0000259" key="3">
    <source>
        <dbReference type="Pfam" id="PF01408"/>
    </source>
</evidence>
<gene>
    <name evidence="4" type="ORF">FHS16_000421</name>
</gene>
<dbReference type="SUPFAM" id="SSF51735">
    <property type="entry name" value="NAD(P)-binding Rossmann-fold domains"/>
    <property type="match status" value="1"/>
</dbReference>
<dbReference type="InterPro" id="IPR036291">
    <property type="entry name" value="NAD(P)-bd_dom_sf"/>
</dbReference>
<keyword evidence="2" id="KW-0560">Oxidoreductase</keyword>
<dbReference type="PANTHER" id="PTHR43708:SF5">
    <property type="entry name" value="CONSERVED EXPRESSED OXIDOREDUCTASE (EUROFUNG)-RELATED"/>
    <property type="match status" value="1"/>
</dbReference>
<evidence type="ECO:0000313" key="4">
    <source>
        <dbReference type="EMBL" id="MBB3150389.1"/>
    </source>
</evidence>
<dbReference type="GO" id="GO:0016491">
    <property type="term" value="F:oxidoreductase activity"/>
    <property type="evidence" value="ECO:0007669"/>
    <property type="project" value="UniProtKB-KW"/>
</dbReference>
<dbReference type="Gene3D" id="3.30.360.10">
    <property type="entry name" value="Dihydrodipicolinate Reductase, domain 2"/>
    <property type="match status" value="1"/>
</dbReference>
<protein>
    <submittedName>
        <fullName evidence="4">Putative dehydrogenase</fullName>
    </submittedName>
</protein>
<name>A0A7W5C4A6_9BACL</name>
<reference evidence="4 5" key="1">
    <citation type="submission" date="2020-08" db="EMBL/GenBank/DDBJ databases">
        <title>Genomic Encyclopedia of Type Strains, Phase III (KMG-III): the genomes of soil and plant-associated and newly described type strains.</title>
        <authorList>
            <person name="Whitman W."/>
        </authorList>
    </citation>
    <scope>NUCLEOTIDE SEQUENCE [LARGE SCALE GENOMIC DNA]</scope>
    <source>
        <strain evidence="4 5">CECT 8234</strain>
    </source>
</reference>
<dbReference type="GO" id="GO:0000166">
    <property type="term" value="F:nucleotide binding"/>
    <property type="evidence" value="ECO:0007669"/>
    <property type="project" value="InterPro"/>
</dbReference>
<sequence>MRKIKVGMIGLGEVAQVIHLPILQNMEERFELVAVCDVSPGLVAAIGERYRVTRRYSDAEELIADPEVEAVFVLNSDEYHADCIVAAAKRGKHVFVEKPMCLNIGDAERVIATRNESGVQVMVGYMRRYAPAFAQAAREIRSLGRINYARVRDIIGPNSYFTGQSSNVLRFSDMPRALDEDRQRRGRTQVEQALGKLAEPFYHTYRFMGGLSSHDLSAMRELLGMPSGILAAARWNGGQFMSAIFQYDGFHVLYETGVDRQGRFDASIEVFGEEKSVSINYDTPYIRHLPITVTVTETEGDAYKETVLRPTYTDPYTVELQQFYDAVAHGGTVKTTPEDFEDDLRLFRILVEAMARAEGL</sequence>
<proteinExistence type="inferred from homology"/>
<comment type="caution">
    <text evidence="4">The sequence shown here is derived from an EMBL/GenBank/DDBJ whole genome shotgun (WGS) entry which is preliminary data.</text>
</comment>
<dbReference type="RefSeq" id="WP_183558153.1">
    <property type="nucleotide sequence ID" value="NZ_CBCSLB010000001.1"/>
</dbReference>
<dbReference type="AlphaFoldDB" id="A0A7W5C4A6"/>
<dbReference type="InterPro" id="IPR051317">
    <property type="entry name" value="Gfo/Idh/MocA_oxidoreduct"/>
</dbReference>
<keyword evidence="5" id="KW-1185">Reference proteome</keyword>
<feature type="domain" description="Gfo/Idh/MocA-like oxidoreductase N-terminal" evidence="3">
    <location>
        <begin position="4"/>
        <end position="125"/>
    </location>
</feature>
<dbReference type="Pfam" id="PF01408">
    <property type="entry name" value="GFO_IDH_MocA"/>
    <property type="match status" value="1"/>
</dbReference>
<evidence type="ECO:0000256" key="1">
    <source>
        <dbReference type="ARBA" id="ARBA00010928"/>
    </source>
</evidence>
<dbReference type="InterPro" id="IPR000683">
    <property type="entry name" value="Gfo/Idh/MocA-like_OxRdtase_N"/>
</dbReference>
<dbReference type="Proteomes" id="UP000518605">
    <property type="component" value="Unassembled WGS sequence"/>
</dbReference>